<protein>
    <submittedName>
        <fullName evidence="2">Uncharacterized protein</fullName>
    </submittedName>
</protein>
<dbReference type="RefSeq" id="WP_120150053.1">
    <property type="nucleotide sequence ID" value="NZ_QZVT01000010.1"/>
</dbReference>
<evidence type="ECO:0000313" key="3">
    <source>
        <dbReference type="Proteomes" id="UP000272560"/>
    </source>
</evidence>
<dbReference type="OrthoDB" id="4880542at2"/>
<keyword evidence="1" id="KW-1133">Transmembrane helix</keyword>
<organism evidence="2 3">
    <name type="scientific">Arthrobacter cheniae</name>
    <dbReference type="NCBI Taxonomy" id="1258888"/>
    <lineage>
        <taxon>Bacteria</taxon>
        <taxon>Bacillati</taxon>
        <taxon>Actinomycetota</taxon>
        <taxon>Actinomycetes</taxon>
        <taxon>Micrococcales</taxon>
        <taxon>Micrococcaceae</taxon>
        <taxon>Arthrobacter</taxon>
    </lineage>
</organism>
<evidence type="ECO:0000256" key="1">
    <source>
        <dbReference type="SAM" id="Phobius"/>
    </source>
</evidence>
<name>A0A3A5M2Q4_9MICC</name>
<feature type="transmembrane region" description="Helical" evidence="1">
    <location>
        <begin position="79"/>
        <end position="100"/>
    </location>
</feature>
<feature type="transmembrane region" description="Helical" evidence="1">
    <location>
        <begin position="47"/>
        <end position="67"/>
    </location>
</feature>
<proteinExistence type="predicted"/>
<reference evidence="2 3" key="1">
    <citation type="submission" date="2018-09" db="EMBL/GenBank/DDBJ databases">
        <title>Novel species of Arthrobacter.</title>
        <authorList>
            <person name="Liu Q."/>
            <person name="Xin Y.-H."/>
        </authorList>
    </citation>
    <scope>NUCLEOTIDE SEQUENCE [LARGE SCALE GENOMIC DNA]</scope>
    <source>
        <strain evidence="2 3">Hz2</strain>
    </source>
</reference>
<comment type="caution">
    <text evidence="2">The sequence shown here is derived from an EMBL/GenBank/DDBJ whole genome shotgun (WGS) entry which is preliminary data.</text>
</comment>
<dbReference type="EMBL" id="QZVT01000010">
    <property type="protein sequence ID" value="RJT76963.1"/>
    <property type="molecule type" value="Genomic_DNA"/>
</dbReference>
<keyword evidence="1" id="KW-0472">Membrane</keyword>
<sequence length="103" mass="10758">MFGSALAAHTITTINAFTPSTEGTITAQQYTPTQPPGTEGLTTVMGWILWGATALLFVYFIFGLVQAGKARRNGESVEAPLWPMIGALLIGSSGAIWTAVTAA</sequence>
<evidence type="ECO:0000313" key="2">
    <source>
        <dbReference type="EMBL" id="RJT76963.1"/>
    </source>
</evidence>
<dbReference type="Proteomes" id="UP000272560">
    <property type="component" value="Unassembled WGS sequence"/>
</dbReference>
<gene>
    <name evidence="2" type="ORF">D6T63_16015</name>
</gene>
<accession>A0A3A5M2Q4</accession>
<dbReference type="AlphaFoldDB" id="A0A3A5M2Q4"/>
<keyword evidence="3" id="KW-1185">Reference proteome</keyword>
<keyword evidence="1" id="KW-0812">Transmembrane</keyword>